<reference evidence="1" key="1">
    <citation type="submission" date="2022-10" db="EMBL/GenBank/DDBJ databases">
        <title>The complete genomes of actinobacterial strains from the NBC collection.</title>
        <authorList>
            <person name="Joergensen T.S."/>
            <person name="Alvarez Arevalo M."/>
            <person name="Sterndorff E.B."/>
            <person name="Faurdal D."/>
            <person name="Vuksanovic O."/>
            <person name="Mourched A.-S."/>
            <person name="Charusanti P."/>
            <person name="Shaw S."/>
            <person name="Blin K."/>
            <person name="Weber T."/>
        </authorList>
    </citation>
    <scope>NUCLEOTIDE SEQUENCE</scope>
    <source>
        <strain evidence="1">NBC_00283</strain>
    </source>
</reference>
<evidence type="ECO:0000313" key="1">
    <source>
        <dbReference type="EMBL" id="WUO45006.1"/>
    </source>
</evidence>
<sequence>MVAALKFAHSNLDGLKVKELVDKKGIEWYINHCAALAATTGVASGMGGPATMVLGVPADMANTIAQQFRVTMAVIYHKTGSYSLSFDEFMKIVAVSLGVEVGTQVVVRVAAEIFKRLTAKIAGKFIPLLGGVIGGGLNYGFIKAQGKAMLALDFDKLSRSA</sequence>
<accession>A0ABZ1RF13</accession>
<dbReference type="RefSeq" id="WP_053065838.1">
    <property type="nucleotide sequence ID" value="NZ_BMVE01000003.1"/>
</dbReference>
<evidence type="ECO:0008006" key="3">
    <source>
        <dbReference type="Google" id="ProtNLM"/>
    </source>
</evidence>
<name>A0ABZ1RF13_9ACTN</name>
<gene>
    <name evidence="1" type="ORF">OHU17_03805</name>
</gene>
<evidence type="ECO:0000313" key="2">
    <source>
        <dbReference type="Proteomes" id="UP001432075"/>
    </source>
</evidence>
<proteinExistence type="predicted"/>
<organism evidence="1 2">
    <name type="scientific">Streptomyces goshikiensis</name>
    <dbReference type="NCBI Taxonomy" id="1942"/>
    <lineage>
        <taxon>Bacteria</taxon>
        <taxon>Bacillati</taxon>
        <taxon>Actinomycetota</taxon>
        <taxon>Actinomycetes</taxon>
        <taxon>Kitasatosporales</taxon>
        <taxon>Streptomycetaceae</taxon>
        <taxon>Streptomyces</taxon>
    </lineage>
</organism>
<dbReference type="GeneID" id="91413244"/>
<dbReference type="Proteomes" id="UP001432075">
    <property type="component" value="Chromosome"/>
</dbReference>
<keyword evidence="2" id="KW-1185">Reference proteome</keyword>
<dbReference type="EMBL" id="CP108057">
    <property type="protein sequence ID" value="WUO45006.1"/>
    <property type="molecule type" value="Genomic_DNA"/>
</dbReference>
<protein>
    <recommendedName>
        <fullName evidence="3">EcsC family protein</fullName>
    </recommendedName>
</protein>